<dbReference type="RefSeq" id="WP_186874771.1">
    <property type="nucleotide sequence ID" value="NZ_JACOPF010000001.1"/>
</dbReference>
<dbReference type="EMBL" id="JACOPF010000001">
    <property type="protein sequence ID" value="MBC5688137.1"/>
    <property type="molecule type" value="Genomic_DNA"/>
</dbReference>
<reference evidence="1" key="1">
    <citation type="submission" date="2020-08" db="EMBL/GenBank/DDBJ databases">
        <title>Genome public.</title>
        <authorList>
            <person name="Liu C."/>
            <person name="Sun Q."/>
        </authorList>
    </citation>
    <scope>NUCLEOTIDE SEQUENCE</scope>
    <source>
        <strain evidence="1">NSJ-55</strain>
    </source>
</reference>
<gene>
    <name evidence="1" type="ORF">H8S37_04210</name>
</gene>
<sequence length="108" mass="12641">MKLMIIWLRKDGMCRTWTNAEPHEHACMALTTYTDSTKRLSKIWKCSTQEVVGRINRMLNKKKNQTNADRIRSMTDEELAEYIAGICTYGFGKERFLKYLKSPAESEK</sequence>
<organism evidence="1 2">
    <name type="scientific">Mediterraneibacter hominis</name>
    <dbReference type="NCBI Taxonomy" id="2763054"/>
    <lineage>
        <taxon>Bacteria</taxon>
        <taxon>Bacillati</taxon>
        <taxon>Bacillota</taxon>
        <taxon>Clostridia</taxon>
        <taxon>Lachnospirales</taxon>
        <taxon>Lachnospiraceae</taxon>
        <taxon>Mediterraneibacter</taxon>
    </lineage>
</organism>
<dbReference type="AlphaFoldDB" id="A0A923LHB2"/>
<name>A0A923LHB2_9FIRM</name>
<keyword evidence="2" id="KW-1185">Reference proteome</keyword>
<accession>A0A923LHB2</accession>
<comment type="caution">
    <text evidence="1">The sequence shown here is derived from an EMBL/GenBank/DDBJ whole genome shotgun (WGS) entry which is preliminary data.</text>
</comment>
<evidence type="ECO:0000313" key="1">
    <source>
        <dbReference type="EMBL" id="MBC5688137.1"/>
    </source>
</evidence>
<proteinExistence type="predicted"/>
<dbReference type="Proteomes" id="UP000652477">
    <property type="component" value="Unassembled WGS sequence"/>
</dbReference>
<evidence type="ECO:0000313" key="2">
    <source>
        <dbReference type="Proteomes" id="UP000652477"/>
    </source>
</evidence>
<protein>
    <submittedName>
        <fullName evidence="1">Uncharacterized protein</fullName>
    </submittedName>
</protein>